<name>A0A5C3P0H0_9APHY</name>
<dbReference type="PANTHER" id="PTHR10492:SF90">
    <property type="entry name" value="ATP-DEPENDENT DNA HELICASE"/>
    <property type="match status" value="1"/>
</dbReference>
<dbReference type="InterPro" id="IPR027417">
    <property type="entry name" value="P-loop_NTPase"/>
</dbReference>
<evidence type="ECO:0000256" key="1">
    <source>
        <dbReference type="RuleBase" id="RU363044"/>
    </source>
</evidence>
<gene>
    <name evidence="3" type="ORF">K466DRAFT_500918</name>
</gene>
<keyword evidence="1" id="KW-0378">Hydrolase</keyword>
<keyword evidence="4" id="KW-1185">Reference proteome</keyword>
<dbReference type="EMBL" id="ML211521">
    <property type="protein sequence ID" value="TFK82098.1"/>
    <property type="molecule type" value="Genomic_DNA"/>
</dbReference>
<comment type="cofactor">
    <cofactor evidence="1">
        <name>Mg(2+)</name>
        <dbReference type="ChEBI" id="CHEBI:18420"/>
    </cofactor>
</comment>
<dbReference type="Proteomes" id="UP000308197">
    <property type="component" value="Unassembled WGS sequence"/>
</dbReference>
<keyword evidence="1" id="KW-0067">ATP-binding</keyword>
<reference evidence="3 4" key="1">
    <citation type="journal article" date="2019" name="Nat. Ecol. Evol.">
        <title>Megaphylogeny resolves global patterns of mushroom evolution.</title>
        <authorList>
            <person name="Varga T."/>
            <person name="Krizsan K."/>
            <person name="Foldi C."/>
            <person name="Dima B."/>
            <person name="Sanchez-Garcia M."/>
            <person name="Sanchez-Ramirez S."/>
            <person name="Szollosi G.J."/>
            <person name="Szarkandi J.G."/>
            <person name="Papp V."/>
            <person name="Albert L."/>
            <person name="Andreopoulos W."/>
            <person name="Angelini C."/>
            <person name="Antonin V."/>
            <person name="Barry K.W."/>
            <person name="Bougher N.L."/>
            <person name="Buchanan P."/>
            <person name="Buyck B."/>
            <person name="Bense V."/>
            <person name="Catcheside P."/>
            <person name="Chovatia M."/>
            <person name="Cooper J."/>
            <person name="Damon W."/>
            <person name="Desjardin D."/>
            <person name="Finy P."/>
            <person name="Geml J."/>
            <person name="Haridas S."/>
            <person name="Hughes K."/>
            <person name="Justo A."/>
            <person name="Karasinski D."/>
            <person name="Kautmanova I."/>
            <person name="Kiss B."/>
            <person name="Kocsube S."/>
            <person name="Kotiranta H."/>
            <person name="LaButti K.M."/>
            <person name="Lechner B.E."/>
            <person name="Liimatainen K."/>
            <person name="Lipzen A."/>
            <person name="Lukacs Z."/>
            <person name="Mihaltcheva S."/>
            <person name="Morgado L.N."/>
            <person name="Niskanen T."/>
            <person name="Noordeloos M.E."/>
            <person name="Ohm R.A."/>
            <person name="Ortiz-Santana B."/>
            <person name="Ovrebo C."/>
            <person name="Racz N."/>
            <person name="Riley R."/>
            <person name="Savchenko A."/>
            <person name="Shiryaev A."/>
            <person name="Soop K."/>
            <person name="Spirin V."/>
            <person name="Szebenyi C."/>
            <person name="Tomsovsky M."/>
            <person name="Tulloss R.E."/>
            <person name="Uehling J."/>
            <person name="Grigoriev I.V."/>
            <person name="Vagvolgyi C."/>
            <person name="Papp T."/>
            <person name="Martin F.M."/>
            <person name="Miettinen O."/>
            <person name="Hibbett D.S."/>
            <person name="Nagy L.G."/>
        </authorList>
    </citation>
    <scope>NUCLEOTIDE SEQUENCE [LARGE SCALE GENOMIC DNA]</scope>
    <source>
        <strain evidence="3 4">HHB13444</strain>
    </source>
</reference>
<dbReference type="AlphaFoldDB" id="A0A5C3P0H0"/>
<organism evidence="3 4">
    <name type="scientific">Polyporus arcularius HHB13444</name>
    <dbReference type="NCBI Taxonomy" id="1314778"/>
    <lineage>
        <taxon>Eukaryota</taxon>
        <taxon>Fungi</taxon>
        <taxon>Dikarya</taxon>
        <taxon>Basidiomycota</taxon>
        <taxon>Agaricomycotina</taxon>
        <taxon>Agaricomycetes</taxon>
        <taxon>Polyporales</taxon>
        <taxon>Polyporaceae</taxon>
        <taxon>Polyporus</taxon>
    </lineage>
</organism>
<dbReference type="STRING" id="1314778.A0A5C3P0H0"/>
<dbReference type="Pfam" id="PF05970">
    <property type="entry name" value="PIF1"/>
    <property type="match status" value="1"/>
</dbReference>
<evidence type="ECO:0000259" key="2">
    <source>
        <dbReference type="Pfam" id="PF05970"/>
    </source>
</evidence>
<proteinExistence type="inferred from homology"/>
<dbReference type="GO" id="GO:0000723">
    <property type="term" value="P:telomere maintenance"/>
    <property type="evidence" value="ECO:0007669"/>
    <property type="project" value="InterPro"/>
</dbReference>
<evidence type="ECO:0000313" key="4">
    <source>
        <dbReference type="Proteomes" id="UP000308197"/>
    </source>
</evidence>
<keyword evidence="1" id="KW-0547">Nucleotide-binding</keyword>
<dbReference type="EC" id="5.6.2.3" evidence="1"/>
<accession>A0A5C3P0H0</accession>
<dbReference type="InterPro" id="IPR010285">
    <property type="entry name" value="DNA_helicase_pif1-like_DEAD"/>
</dbReference>
<keyword evidence="1" id="KW-0233">DNA recombination</keyword>
<feature type="non-terminal residue" evidence="3">
    <location>
        <position position="180"/>
    </location>
</feature>
<dbReference type="GO" id="GO:0005524">
    <property type="term" value="F:ATP binding"/>
    <property type="evidence" value="ECO:0007669"/>
    <property type="project" value="UniProtKB-KW"/>
</dbReference>
<dbReference type="GO" id="GO:0006310">
    <property type="term" value="P:DNA recombination"/>
    <property type="evidence" value="ECO:0007669"/>
    <property type="project" value="UniProtKB-KW"/>
</dbReference>
<dbReference type="GO" id="GO:0016887">
    <property type="term" value="F:ATP hydrolysis activity"/>
    <property type="evidence" value="ECO:0007669"/>
    <property type="project" value="RHEA"/>
</dbReference>
<sequence>MGYSNLTEDEVYDYGLFLIDKNLRELGSSLAAFETMPRPQRNWALRADNPYIAEQLNYDIEHERREHGRLLNLLNDDQTAAYNRIMSSIEDRSGDVFFVHGPGGTGKTFLYNALCHKLRSEARIILCVASSGIASQLLAGGRTAHSLFKIPVESLNADSVCAIDKESAYAELFRVAEAII</sequence>
<dbReference type="GO" id="GO:0043139">
    <property type="term" value="F:5'-3' DNA helicase activity"/>
    <property type="evidence" value="ECO:0007669"/>
    <property type="project" value="UniProtKB-EC"/>
</dbReference>
<dbReference type="PANTHER" id="PTHR10492">
    <property type="match status" value="1"/>
</dbReference>
<dbReference type="GO" id="GO:0006281">
    <property type="term" value="P:DNA repair"/>
    <property type="evidence" value="ECO:0007669"/>
    <property type="project" value="UniProtKB-KW"/>
</dbReference>
<dbReference type="InParanoid" id="A0A5C3P0H0"/>
<comment type="catalytic activity">
    <reaction evidence="1">
        <text>ATP + H2O = ADP + phosphate + H(+)</text>
        <dbReference type="Rhea" id="RHEA:13065"/>
        <dbReference type="ChEBI" id="CHEBI:15377"/>
        <dbReference type="ChEBI" id="CHEBI:15378"/>
        <dbReference type="ChEBI" id="CHEBI:30616"/>
        <dbReference type="ChEBI" id="CHEBI:43474"/>
        <dbReference type="ChEBI" id="CHEBI:456216"/>
        <dbReference type="EC" id="5.6.2.3"/>
    </reaction>
</comment>
<dbReference type="Gene3D" id="3.40.50.300">
    <property type="entry name" value="P-loop containing nucleotide triphosphate hydrolases"/>
    <property type="match status" value="1"/>
</dbReference>
<keyword evidence="1" id="KW-0234">DNA repair</keyword>
<feature type="domain" description="DNA helicase Pif1-like DEAD-box helicase" evidence="2">
    <location>
        <begin position="74"/>
        <end position="180"/>
    </location>
</feature>
<keyword evidence="1" id="KW-0227">DNA damage</keyword>
<keyword evidence="1" id="KW-0347">Helicase</keyword>
<dbReference type="SUPFAM" id="SSF52540">
    <property type="entry name" value="P-loop containing nucleoside triphosphate hydrolases"/>
    <property type="match status" value="1"/>
</dbReference>
<evidence type="ECO:0000313" key="3">
    <source>
        <dbReference type="EMBL" id="TFK82098.1"/>
    </source>
</evidence>
<comment type="similarity">
    <text evidence="1">Belongs to the helicase family.</text>
</comment>
<protein>
    <recommendedName>
        <fullName evidence="1">ATP-dependent DNA helicase</fullName>
        <ecNumber evidence="1">5.6.2.3</ecNumber>
    </recommendedName>
</protein>